<sequence>MYLISNIILIINVGALAFIIYLLYKILMYVSKR</sequence>
<accession>L0IPU9</accession>
<reference evidence="2 3" key="1">
    <citation type="submission" date="2012-03" db="EMBL/GenBank/DDBJ databases">
        <title>Complete sequence of chromosome of Thermoanaerobacterium thermosaccharolyticum M0795.</title>
        <authorList>
            <consortium name="US DOE Joint Genome Institute"/>
            <person name="Lucas S."/>
            <person name="Han J."/>
            <person name="Lapidus A."/>
            <person name="Cheng J.-F."/>
            <person name="Goodwin L."/>
            <person name="Pitluck S."/>
            <person name="Peters L."/>
            <person name="Teshima H."/>
            <person name="Detter J.C."/>
            <person name="Han C."/>
            <person name="Tapia R."/>
            <person name="Land M."/>
            <person name="Hauser L."/>
            <person name="Kyrpides N."/>
            <person name="Ivanova N."/>
            <person name="Pagani I."/>
            <person name="Feinberg L."/>
            <person name="Folden J."/>
            <person name="Hogsett D."/>
            <person name="Shaw J."/>
            <person name="Woyke T."/>
        </authorList>
    </citation>
    <scope>NUCLEOTIDE SEQUENCE [LARGE SCALE GENOMIC DNA]</scope>
    <source>
        <strain evidence="2 3">M0795</strain>
    </source>
</reference>
<organism evidence="2 3">
    <name type="scientific">Thermoanaerobacterium thermosaccharolyticum M0795</name>
    <dbReference type="NCBI Taxonomy" id="698948"/>
    <lineage>
        <taxon>Bacteria</taxon>
        <taxon>Bacillati</taxon>
        <taxon>Bacillota</taxon>
        <taxon>Clostridia</taxon>
        <taxon>Thermoanaerobacterales</taxon>
        <taxon>Thermoanaerobacteraceae</taxon>
        <taxon>Thermoanaerobacterium</taxon>
    </lineage>
</organism>
<dbReference type="KEGG" id="tto:Thethe_02687"/>
<name>L0IPU9_THETR</name>
<protein>
    <submittedName>
        <fullName evidence="2">Uncharacterized protein</fullName>
    </submittedName>
</protein>
<keyword evidence="1" id="KW-0812">Transmembrane</keyword>
<gene>
    <name evidence="2" type="ORF">Thethe_02687</name>
</gene>
<evidence type="ECO:0000313" key="2">
    <source>
        <dbReference type="EMBL" id="AGB20251.1"/>
    </source>
</evidence>
<proteinExistence type="predicted"/>
<dbReference type="HOGENOM" id="CLU_3384287_0_0_9"/>
<dbReference type="EMBL" id="CP003066">
    <property type="protein sequence ID" value="AGB20251.1"/>
    <property type="molecule type" value="Genomic_DNA"/>
</dbReference>
<dbReference type="Proteomes" id="UP000010845">
    <property type="component" value="Chromosome"/>
</dbReference>
<evidence type="ECO:0000313" key="3">
    <source>
        <dbReference type="Proteomes" id="UP000010845"/>
    </source>
</evidence>
<evidence type="ECO:0000256" key="1">
    <source>
        <dbReference type="SAM" id="Phobius"/>
    </source>
</evidence>
<keyword evidence="1" id="KW-0472">Membrane</keyword>
<keyword evidence="1" id="KW-1133">Transmembrane helix</keyword>
<dbReference type="AlphaFoldDB" id="L0IPU9"/>
<feature type="transmembrane region" description="Helical" evidence="1">
    <location>
        <begin position="6"/>
        <end position="24"/>
    </location>
</feature>